<evidence type="ECO:0000313" key="7">
    <source>
        <dbReference type="Proteomes" id="UP000639606"/>
    </source>
</evidence>
<dbReference type="PANTHER" id="PTHR30349">
    <property type="entry name" value="PHAGE INTEGRASE-RELATED"/>
    <property type="match status" value="1"/>
</dbReference>
<evidence type="ECO:0000313" key="6">
    <source>
        <dbReference type="EMBL" id="GGP53567.1"/>
    </source>
</evidence>
<dbReference type="InterPro" id="IPR002104">
    <property type="entry name" value="Integrase_catalytic"/>
</dbReference>
<dbReference type="AlphaFoldDB" id="A0A918AMV0"/>
<evidence type="ECO:0000256" key="2">
    <source>
        <dbReference type="ARBA" id="ARBA00023125"/>
    </source>
</evidence>
<dbReference type="Gene3D" id="1.10.150.130">
    <property type="match status" value="1"/>
</dbReference>
<dbReference type="InterPro" id="IPR011010">
    <property type="entry name" value="DNA_brk_join_enz"/>
</dbReference>
<dbReference type="GO" id="GO:0015074">
    <property type="term" value="P:DNA integration"/>
    <property type="evidence" value="ECO:0007669"/>
    <property type="project" value="InterPro"/>
</dbReference>
<reference evidence="6" key="1">
    <citation type="journal article" date="2014" name="Int. J. Syst. Evol. Microbiol.">
        <title>Complete genome sequence of Corynebacterium casei LMG S-19264T (=DSM 44701T), isolated from a smear-ripened cheese.</title>
        <authorList>
            <consortium name="US DOE Joint Genome Institute (JGI-PGF)"/>
            <person name="Walter F."/>
            <person name="Albersmeier A."/>
            <person name="Kalinowski J."/>
            <person name="Ruckert C."/>
        </authorList>
    </citation>
    <scope>NUCLEOTIDE SEQUENCE</scope>
    <source>
        <strain evidence="6">JCM 3313</strain>
    </source>
</reference>
<feature type="region of interest" description="Disordered" evidence="4">
    <location>
        <begin position="97"/>
        <end position="125"/>
    </location>
</feature>
<keyword evidence="3" id="KW-0233">DNA recombination</keyword>
<organism evidence="6 7">
    <name type="scientific">Saccharothrix coeruleofusca</name>
    <dbReference type="NCBI Taxonomy" id="33919"/>
    <lineage>
        <taxon>Bacteria</taxon>
        <taxon>Bacillati</taxon>
        <taxon>Actinomycetota</taxon>
        <taxon>Actinomycetes</taxon>
        <taxon>Pseudonocardiales</taxon>
        <taxon>Pseudonocardiaceae</taxon>
        <taxon>Saccharothrix</taxon>
    </lineage>
</organism>
<keyword evidence="2" id="KW-0238">DNA-binding</keyword>
<name>A0A918AMV0_9PSEU</name>
<gene>
    <name evidence="6" type="ORF">GCM10010185_27140</name>
</gene>
<feature type="domain" description="Tyr recombinase" evidence="5">
    <location>
        <begin position="211"/>
        <end position="415"/>
    </location>
</feature>
<evidence type="ECO:0000256" key="4">
    <source>
        <dbReference type="SAM" id="MobiDB-lite"/>
    </source>
</evidence>
<proteinExistence type="inferred from homology"/>
<dbReference type="PANTHER" id="PTHR30349:SF41">
    <property type="entry name" value="INTEGRASE_RECOMBINASE PROTEIN MJ0367-RELATED"/>
    <property type="match status" value="1"/>
</dbReference>
<protein>
    <recommendedName>
        <fullName evidence="5">Tyr recombinase domain-containing protein</fullName>
    </recommendedName>
</protein>
<comment type="caution">
    <text evidence="6">The sequence shown here is derived from an EMBL/GenBank/DDBJ whole genome shotgun (WGS) entry which is preliminary data.</text>
</comment>
<evidence type="ECO:0000259" key="5">
    <source>
        <dbReference type="PROSITE" id="PS51898"/>
    </source>
</evidence>
<dbReference type="EMBL" id="BMRG01000004">
    <property type="protein sequence ID" value="GGP53567.1"/>
    <property type="molecule type" value="Genomic_DNA"/>
</dbReference>
<dbReference type="InterPro" id="IPR050090">
    <property type="entry name" value="Tyrosine_recombinase_XerCD"/>
</dbReference>
<dbReference type="PROSITE" id="PS51898">
    <property type="entry name" value="TYR_RECOMBINASE"/>
    <property type="match status" value="1"/>
</dbReference>
<evidence type="ECO:0000256" key="1">
    <source>
        <dbReference type="ARBA" id="ARBA00008857"/>
    </source>
</evidence>
<dbReference type="InterPro" id="IPR010998">
    <property type="entry name" value="Integrase_recombinase_N"/>
</dbReference>
<dbReference type="InterPro" id="IPR013762">
    <property type="entry name" value="Integrase-like_cat_sf"/>
</dbReference>
<dbReference type="Gene3D" id="1.10.443.10">
    <property type="entry name" value="Intergrase catalytic core"/>
    <property type="match status" value="1"/>
</dbReference>
<dbReference type="GO" id="GO:0006310">
    <property type="term" value="P:DNA recombination"/>
    <property type="evidence" value="ECO:0007669"/>
    <property type="project" value="UniProtKB-KW"/>
</dbReference>
<accession>A0A918AMV0</accession>
<comment type="similarity">
    <text evidence="1">Belongs to the 'phage' integrase family.</text>
</comment>
<dbReference type="GO" id="GO:0003677">
    <property type="term" value="F:DNA binding"/>
    <property type="evidence" value="ECO:0007669"/>
    <property type="project" value="UniProtKB-KW"/>
</dbReference>
<dbReference type="Pfam" id="PF00589">
    <property type="entry name" value="Phage_integrase"/>
    <property type="match status" value="1"/>
</dbReference>
<evidence type="ECO:0000256" key="3">
    <source>
        <dbReference type="ARBA" id="ARBA00023172"/>
    </source>
</evidence>
<sequence>MSVVPTVDRLPVVIVEPPQSPGPSVFAPVLAEDTAHDPSRRHDFSFVTESEMRTLERLLHDWLSGYASAATRRSYGDALGLDRRWVEAIGRPEDFAFIPPATAGANRTGTPAGSGGTSRHAPPTRPGRYRDWAWLRWCDRNQVHPLRADSTAVKRWQLELGALGMPKATRAHRLAAVGAMYAHLAEHGAVTVDPTRFDRSRLGLGAHRDTSPTVVLTAEQVERLMRTAATPRRGVHPVMRYRSVAIVALLTLGVRIGELTGLRRGDVHTTRGRRALRVTGKGNKVRTVYLSTLAASALDDYLAERDRWSAAAVPALPGQLRGQLSPLIATRDGGPVDPRDMWSLLRRLARSAGPALADVADRMGPHVLRHFYVTTAAEAGVDMTHIQADVGHSSVETTHRVYNQAARSPDRSAVDAVEQVLLAARARHTPPPAAAQAMTDERPLLPVDVSEADEHSALQVLWNGLRTGDPVEQLHGLQLLRQALRADTPSSAADRVLSALIAQPQPHPRVLAEATALRRAQAPAEVN</sequence>
<reference evidence="6" key="2">
    <citation type="submission" date="2020-09" db="EMBL/GenBank/DDBJ databases">
        <authorList>
            <person name="Sun Q."/>
            <person name="Ohkuma M."/>
        </authorList>
    </citation>
    <scope>NUCLEOTIDE SEQUENCE</scope>
    <source>
        <strain evidence="6">JCM 3313</strain>
    </source>
</reference>
<dbReference type="SUPFAM" id="SSF56349">
    <property type="entry name" value="DNA breaking-rejoining enzymes"/>
    <property type="match status" value="1"/>
</dbReference>
<keyword evidence="7" id="KW-1185">Reference proteome</keyword>
<dbReference type="Proteomes" id="UP000639606">
    <property type="component" value="Unassembled WGS sequence"/>
</dbReference>